<keyword evidence="3" id="KW-1185">Reference proteome</keyword>
<evidence type="ECO:0008006" key="4">
    <source>
        <dbReference type="Google" id="ProtNLM"/>
    </source>
</evidence>
<dbReference type="EMBL" id="JAHQCR010000059">
    <property type="protein sequence ID" value="MBU9722760.1"/>
    <property type="molecule type" value="Genomic_DNA"/>
</dbReference>
<keyword evidence="1" id="KW-0812">Transmembrane</keyword>
<dbReference type="Pfam" id="PF09946">
    <property type="entry name" value="DUF2178"/>
    <property type="match status" value="1"/>
</dbReference>
<gene>
    <name evidence="2" type="ORF">KS407_15190</name>
</gene>
<protein>
    <recommendedName>
        <fullName evidence="4">DUF2178 domain-containing protein</fullName>
    </recommendedName>
</protein>
<sequence>MSNTKKIVVTIGSLFFIASIIAFFYNWLVNETIYSANILFSFILLSTVLNFLNMKEFDKNEADELDQHVKTQSARIGYYVLMILAGLILFISEGTSNLNDIENYPLLLVVGLTLIIQPITEFLYARKYK</sequence>
<evidence type="ECO:0000256" key="1">
    <source>
        <dbReference type="SAM" id="Phobius"/>
    </source>
</evidence>
<evidence type="ECO:0000313" key="2">
    <source>
        <dbReference type="EMBL" id="MBU9722760.1"/>
    </source>
</evidence>
<evidence type="ECO:0000313" key="3">
    <source>
        <dbReference type="Proteomes" id="UP000790580"/>
    </source>
</evidence>
<dbReference type="Proteomes" id="UP000790580">
    <property type="component" value="Unassembled WGS sequence"/>
</dbReference>
<feature type="transmembrane region" description="Helical" evidence="1">
    <location>
        <begin position="7"/>
        <end position="27"/>
    </location>
</feature>
<keyword evidence="1" id="KW-0472">Membrane</keyword>
<organism evidence="2 3">
    <name type="scientific">Evansella alkalicola</name>
    <dbReference type="NCBI Taxonomy" id="745819"/>
    <lineage>
        <taxon>Bacteria</taxon>
        <taxon>Bacillati</taxon>
        <taxon>Bacillota</taxon>
        <taxon>Bacilli</taxon>
        <taxon>Bacillales</taxon>
        <taxon>Bacillaceae</taxon>
        <taxon>Evansella</taxon>
    </lineage>
</organism>
<reference evidence="2 3" key="1">
    <citation type="submission" date="2021-06" db="EMBL/GenBank/DDBJ databases">
        <title>Bacillus sp. RD4P76, an endophyte from a halophyte.</title>
        <authorList>
            <person name="Sun J.-Q."/>
        </authorList>
    </citation>
    <scope>NUCLEOTIDE SEQUENCE [LARGE SCALE GENOMIC DNA]</scope>
    <source>
        <strain evidence="2 3">JCM 17098</strain>
    </source>
</reference>
<accession>A0ABS6K087</accession>
<name>A0ABS6K087_9BACI</name>
<dbReference type="RefSeq" id="WP_088076961.1">
    <property type="nucleotide sequence ID" value="NZ_JAHQCR010000059.1"/>
</dbReference>
<feature type="transmembrane region" description="Helical" evidence="1">
    <location>
        <begin position="104"/>
        <end position="124"/>
    </location>
</feature>
<keyword evidence="1" id="KW-1133">Transmembrane helix</keyword>
<feature type="transmembrane region" description="Helical" evidence="1">
    <location>
        <begin position="33"/>
        <end position="52"/>
    </location>
</feature>
<dbReference type="InterPro" id="IPR019235">
    <property type="entry name" value="DUF2178_TM"/>
</dbReference>
<comment type="caution">
    <text evidence="2">The sequence shown here is derived from an EMBL/GenBank/DDBJ whole genome shotgun (WGS) entry which is preliminary data.</text>
</comment>
<proteinExistence type="predicted"/>
<feature type="transmembrane region" description="Helical" evidence="1">
    <location>
        <begin position="73"/>
        <end position="92"/>
    </location>
</feature>